<feature type="domain" description="MADS-box" evidence="7">
    <location>
        <begin position="11"/>
        <end position="71"/>
    </location>
</feature>
<keyword evidence="6" id="KW-0175">Coiled coil</keyword>
<evidence type="ECO:0000256" key="1">
    <source>
        <dbReference type="ARBA" id="ARBA00004123"/>
    </source>
</evidence>
<dbReference type="FunFam" id="3.40.1810.10:FF:000006">
    <property type="entry name" value="Agamous-like MADS-box protein AGL62"/>
    <property type="match status" value="1"/>
</dbReference>
<dbReference type="GO" id="GO:0005634">
    <property type="term" value="C:nucleus"/>
    <property type="evidence" value="ECO:0007669"/>
    <property type="project" value="UniProtKB-SubCell"/>
</dbReference>
<dbReference type="SMART" id="SM00432">
    <property type="entry name" value="MADS"/>
    <property type="match status" value="1"/>
</dbReference>
<evidence type="ECO:0000256" key="4">
    <source>
        <dbReference type="ARBA" id="ARBA00023163"/>
    </source>
</evidence>
<proteinExistence type="predicted"/>
<gene>
    <name evidence="8" type="primary">MADS8</name>
</gene>
<name>A0A1L1WKZ0_9ASPA</name>
<dbReference type="InterPro" id="IPR036879">
    <property type="entry name" value="TF_MADSbox_sf"/>
</dbReference>
<keyword evidence="2" id="KW-0805">Transcription regulation</keyword>
<dbReference type="PROSITE" id="PS50066">
    <property type="entry name" value="MADS_BOX_2"/>
    <property type="match status" value="1"/>
</dbReference>
<dbReference type="GO" id="GO:0000981">
    <property type="term" value="F:DNA-binding transcription factor activity, RNA polymerase II-specific"/>
    <property type="evidence" value="ECO:0007669"/>
    <property type="project" value="TreeGrafter"/>
</dbReference>
<evidence type="ECO:0000259" key="7">
    <source>
        <dbReference type="PROSITE" id="PS50066"/>
    </source>
</evidence>
<dbReference type="InterPro" id="IPR002100">
    <property type="entry name" value="TF_MADSbox"/>
</dbReference>
<dbReference type="GO" id="GO:0000978">
    <property type="term" value="F:RNA polymerase II cis-regulatory region sequence-specific DNA binding"/>
    <property type="evidence" value="ECO:0007669"/>
    <property type="project" value="TreeGrafter"/>
</dbReference>
<feature type="coiled-coil region" evidence="6">
    <location>
        <begin position="101"/>
        <end position="135"/>
    </location>
</feature>
<dbReference type="EMBL" id="KP241078">
    <property type="protein sequence ID" value="AIZ95404.1"/>
    <property type="molecule type" value="Genomic_DNA"/>
</dbReference>
<dbReference type="PANTHER" id="PTHR11945:SF782">
    <property type="entry name" value="OS11G0229900 PROTEIN"/>
    <property type="match status" value="1"/>
</dbReference>
<dbReference type="PANTHER" id="PTHR11945">
    <property type="entry name" value="MADS BOX PROTEIN"/>
    <property type="match status" value="1"/>
</dbReference>
<protein>
    <submittedName>
        <fullName evidence="8">MADS8</fullName>
    </submittedName>
</protein>
<keyword evidence="3" id="KW-0238">DNA-binding</keyword>
<evidence type="ECO:0000256" key="3">
    <source>
        <dbReference type="ARBA" id="ARBA00023125"/>
    </source>
</evidence>
<keyword evidence="4" id="KW-0804">Transcription</keyword>
<evidence type="ECO:0000256" key="5">
    <source>
        <dbReference type="ARBA" id="ARBA00023242"/>
    </source>
</evidence>
<sequence length="257" mass="28803">MDNNKKKKTSRGRQKIEIKKIKNEAARQVAFTKRRQGVIKKASELATLCGIDIAIVAFSPAGKPFSFGQPSVETIINRFLSQVDTNIVFPMVPPPTESLAIELLNLQCMEIEQQLKAAREKKAMLEDRLRMAVEAMRDMLMEKVLIGQKMEELGMEEMERIRRVLEHAKWKVETKLKDVTLFPSTALQLTNTSVHADPVLPARAVNKGVVNVMGARDEFLVGYSGVLESKPLMICELVAANGEMMVYPYSITARLIG</sequence>
<dbReference type="Pfam" id="PF00319">
    <property type="entry name" value="SRF-TF"/>
    <property type="match status" value="1"/>
</dbReference>
<dbReference type="PRINTS" id="PR00404">
    <property type="entry name" value="MADSDOMAIN"/>
</dbReference>
<keyword evidence="5" id="KW-0539">Nucleus</keyword>
<comment type="subcellular location">
    <subcellularLocation>
        <location evidence="1">Nucleus</location>
    </subcellularLocation>
</comment>
<evidence type="ECO:0000256" key="6">
    <source>
        <dbReference type="SAM" id="Coils"/>
    </source>
</evidence>
<accession>A0A1L1WKZ0</accession>
<reference evidence="8" key="1">
    <citation type="submission" date="2014-12" db="EMBL/GenBank/DDBJ databases">
        <title>Genome-wide analysis of the MADS-box gene family gene in Apostasia odorata.</title>
        <authorList>
            <person name="Lin C.-S."/>
            <person name="Chang W.-J."/>
            <person name="Liao D.-C."/>
            <person name="Wu F.-H."/>
            <person name="Hsu C.-T."/>
            <person name="Jin X."/>
        </authorList>
    </citation>
    <scope>NUCLEOTIDE SEQUENCE</scope>
</reference>
<dbReference type="AlphaFoldDB" id="A0A1L1WKZ0"/>
<dbReference type="SUPFAM" id="SSF55455">
    <property type="entry name" value="SRF-like"/>
    <property type="match status" value="1"/>
</dbReference>
<dbReference type="GO" id="GO:0046983">
    <property type="term" value="F:protein dimerization activity"/>
    <property type="evidence" value="ECO:0007669"/>
    <property type="project" value="InterPro"/>
</dbReference>
<evidence type="ECO:0000256" key="2">
    <source>
        <dbReference type="ARBA" id="ARBA00023015"/>
    </source>
</evidence>
<dbReference type="Gene3D" id="3.40.1810.10">
    <property type="entry name" value="Transcription factor, MADS-box"/>
    <property type="match status" value="1"/>
</dbReference>
<evidence type="ECO:0000313" key="8">
    <source>
        <dbReference type="EMBL" id="AIZ95404.1"/>
    </source>
</evidence>
<organism evidence="8">
    <name type="scientific">Apostasia odorata</name>
    <dbReference type="NCBI Taxonomy" id="280455"/>
    <lineage>
        <taxon>Eukaryota</taxon>
        <taxon>Viridiplantae</taxon>
        <taxon>Streptophyta</taxon>
        <taxon>Embryophyta</taxon>
        <taxon>Tracheophyta</taxon>
        <taxon>Spermatophyta</taxon>
        <taxon>Magnoliopsida</taxon>
        <taxon>Liliopsida</taxon>
        <taxon>Asparagales</taxon>
        <taxon>Orchidaceae</taxon>
        <taxon>Apostasioideae</taxon>
        <taxon>Apostasia</taxon>
    </lineage>
</organism>